<evidence type="ECO:0000259" key="7">
    <source>
        <dbReference type="PROSITE" id="PS51671"/>
    </source>
</evidence>
<dbReference type="PROSITE" id="PS51171">
    <property type="entry name" value="PREPHENATE_DEHYDR_3"/>
    <property type="match status" value="1"/>
</dbReference>
<dbReference type="InterPro" id="IPR045865">
    <property type="entry name" value="ACT-like_dom_sf"/>
</dbReference>
<dbReference type="AlphaFoldDB" id="A0A2U9IMG1"/>
<gene>
    <name evidence="8" type="ORF">DFR86_06355</name>
</gene>
<evidence type="ECO:0000259" key="6">
    <source>
        <dbReference type="PROSITE" id="PS51171"/>
    </source>
</evidence>
<evidence type="ECO:0000256" key="1">
    <source>
        <dbReference type="ARBA" id="ARBA00022605"/>
    </source>
</evidence>
<dbReference type="Pfam" id="PF00800">
    <property type="entry name" value="PDT"/>
    <property type="match status" value="1"/>
</dbReference>
<dbReference type="Proteomes" id="UP000248410">
    <property type="component" value="Chromosome"/>
</dbReference>
<dbReference type="OrthoDB" id="8755at2157"/>
<feature type="domain" description="Prephenate dehydratase" evidence="6">
    <location>
        <begin position="9"/>
        <end position="183"/>
    </location>
</feature>
<dbReference type="PANTHER" id="PTHR21022">
    <property type="entry name" value="PREPHENATE DEHYDRATASE P PROTEIN"/>
    <property type="match status" value="1"/>
</dbReference>
<dbReference type="PANTHER" id="PTHR21022:SF19">
    <property type="entry name" value="PREPHENATE DEHYDRATASE-RELATED"/>
    <property type="match status" value="1"/>
</dbReference>
<evidence type="ECO:0000256" key="3">
    <source>
        <dbReference type="ARBA" id="ARBA00023222"/>
    </source>
</evidence>
<dbReference type="GO" id="GO:0009094">
    <property type="term" value="P:L-phenylalanine biosynthetic process"/>
    <property type="evidence" value="ECO:0007669"/>
    <property type="project" value="UniProtKB-KW"/>
</dbReference>
<dbReference type="InterPro" id="IPR002912">
    <property type="entry name" value="ACT_dom"/>
</dbReference>
<keyword evidence="2" id="KW-0057">Aromatic amino acid biosynthesis</keyword>
<dbReference type="GO" id="GO:0004664">
    <property type="term" value="F:prephenate dehydratase activity"/>
    <property type="evidence" value="ECO:0007669"/>
    <property type="project" value="InterPro"/>
</dbReference>
<dbReference type="Pfam" id="PF01842">
    <property type="entry name" value="ACT"/>
    <property type="match status" value="1"/>
</dbReference>
<protein>
    <submittedName>
        <fullName evidence="8">Chorismate mutase</fullName>
    </submittedName>
</protein>
<evidence type="ECO:0000256" key="5">
    <source>
        <dbReference type="ARBA" id="ARBA00029440"/>
    </source>
</evidence>
<dbReference type="Gene3D" id="3.30.70.260">
    <property type="match status" value="1"/>
</dbReference>
<dbReference type="PROSITE" id="PS51671">
    <property type="entry name" value="ACT"/>
    <property type="match status" value="1"/>
</dbReference>
<feature type="domain" description="ACT" evidence="7">
    <location>
        <begin position="193"/>
        <end position="268"/>
    </location>
</feature>
<dbReference type="CDD" id="cd13630">
    <property type="entry name" value="PBP2_PDT_1"/>
    <property type="match status" value="1"/>
</dbReference>
<dbReference type="GO" id="GO:0005737">
    <property type="term" value="C:cytoplasm"/>
    <property type="evidence" value="ECO:0007669"/>
    <property type="project" value="TreeGrafter"/>
</dbReference>
<dbReference type="Gene3D" id="3.40.190.10">
    <property type="entry name" value="Periplasmic binding protein-like II"/>
    <property type="match status" value="2"/>
</dbReference>
<proteinExistence type="predicted"/>
<keyword evidence="1" id="KW-0028">Amino-acid biosynthesis</keyword>
<dbReference type="KEGG" id="asul:DFR86_06355"/>
<organism evidence="8 9">
    <name type="scientific">Acidianus sulfidivorans JP7</name>
    <dbReference type="NCBI Taxonomy" id="619593"/>
    <lineage>
        <taxon>Archaea</taxon>
        <taxon>Thermoproteota</taxon>
        <taxon>Thermoprotei</taxon>
        <taxon>Sulfolobales</taxon>
        <taxon>Sulfolobaceae</taxon>
        <taxon>Acidianus</taxon>
    </lineage>
</organism>
<dbReference type="EMBL" id="CP029288">
    <property type="protein sequence ID" value="AWR97218.1"/>
    <property type="molecule type" value="Genomic_DNA"/>
</dbReference>
<reference evidence="8 9" key="1">
    <citation type="submission" date="2018-05" db="EMBL/GenBank/DDBJ databases">
        <title>Complete Genome Sequences of Extremely Thermoacidophilic, Metal-Mobilizing Type-Strain Members of the Archaeal Family Sulfolobaceae: Acidianus brierleyi DSM-1651T, Acidianus sulfidivorans DSM-18786T, Metallosphaera hakonensis DSM-7519T, and Metallosphaera prunae DSM-10039T.</title>
        <authorList>
            <person name="Counts J.A."/>
            <person name="Kelly R.M."/>
        </authorList>
    </citation>
    <scope>NUCLEOTIDE SEQUENCE [LARGE SCALE GENOMIC DNA]</scope>
    <source>
        <strain evidence="8 9">JP7</strain>
    </source>
</reference>
<keyword evidence="9" id="KW-1185">Reference proteome</keyword>
<accession>A0A2U9IMG1</accession>
<evidence type="ECO:0000313" key="8">
    <source>
        <dbReference type="EMBL" id="AWR97218.1"/>
    </source>
</evidence>
<evidence type="ECO:0000313" key="9">
    <source>
        <dbReference type="Proteomes" id="UP000248410"/>
    </source>
</evidence>
<dbReference type="GeneID" id="36837574"/>
<dbReference type="SUPFAM" id="SSF53850">
    <property type="entry name" value="Periplasmic binding protein-like II"/>
    <property type="match status" value="1"/>
</dbReference>
<dbReference type="RefSeq" id="WP_110380108.1">
    <property type="nucleotide sequence ID" value="NZ_CP029288.2"/>
</dbReference>
<dbReference type="InterPro" id="IPR001086">
    <property type="entry name" value="Preph_deHydtase"/>
</dbReference>
<sequence>MRLSCDPVGIYYLGPKGSFSHEAAIRAFKTNTNLREVYSISDIFASIKSLNDIGIVPIENSIEGPVNETLDNLYIYDNIYINGIIKQPINLVLASSSVRKLEEIKRVYSHYYAYKEAQNQLLKLGIKEVIPVESTSKAAIMSSKDPYSAALCSLFAAKLYKLNILATNLQDHINITKFAIISRKVKYNGNRTTLLFTVPDKPGGLYNILGIFYKQNINLTMIYSRPLKSIPWHYYFYVEYESGANLSLLRELKKNTPILKFKGSYYIR</sequence>
<dbReference type="SUPFAM" id="SSF55021">
    <property type="entry name" value="ACT-like"/>
    <property type="match status" value="1"/>
</dbReference>
<evidence type="ECO:0000256" key="4">
    <source>
        <dbReference type="ARBA" id="ARBA00023239"/>
    </source>
</evidence>
<keyword evidence="3" id="KW-0584">Phenylalanine biosynthesis</keyword>
<dbReference type="CDD" id="cd04905">
    <property type="entry name" value="ACT_CM-PDT"/>
    <property type="match status" value="1"/>
</dbReference>
<name>A0A2U9IMG1_9CREN</name>
<evidence type="ECO:0000256" key="2">
    <source>
        <dbReference type="ARBA" id="ARBA00023141"/>
    </source>
</evidence>
<comment type="pathway">
    <text evidence="5">Amino-acid biosynthesis.</text>
</comment>
<keyword evidence="4" id="KW-0456">Lyase</keyword>